<dbReference type="RefSeq" id="WP_025640669.1">
    <property type="nucleotide sequence ID" value="NZ_LT669839.1"/>
</dbReference>
<evidence type="ECO:0000256" key="2">
    <source>
        <dbReference type="ARBA" id="ARBA00007935"/>
    </source>
</evidence>
<dbReference type="FunFam" id="1.10.3470.10:FF:000001">
    <property type="entry name" value="Vitamin B12 ABC transporter permease BtuC"/>
    <property type="match status" value="1"/>
</dbReference>
<dbReference type="AlphaFoldDB" id="A0A1M4PLR8"/>
<keyword evidence="5 8" id="KW-0812">Transmembrane</keyword>
<proteinExistence type="inferred from homology"/>
<reference evidence="9 10" key="1">
    <citation type="submission" date="2016-11" db="EMBL/GenBank/DDBJ databases">
        <authorList>
            <person name="Manzoor S."/>
        </authorList>
    </citation>
    <scope>NUCLEOTIDE SEQUENCE [LARGE SCALE GENOMIC DNA]</scope>
    <source>
        <strain evidence="9">Clostridium ultunense strain Esp</strain>
    </source>
</reference>
<dbReference type="GO" id="GO:0005886">
    <property type="term" value="C:plasma membrane"/>
    <property type="evidence" value="ECO:0007669"/>
    <property type="project" value="UniProtKB-SubCell"/>
</dbReference>
<dbReference type="PANTHER" id="PTHR30472">
    <property type="entry name" value="FERRIC ENTEROBACTIN TRANSPORT SYSTEM PERMEASE PROTEIN"/>
    <property type="match status" value="1"/>
</dbReference>
<keyword evidence="4" id="KW-1003">Cell membrane</keyword>
<feature type="transmembrane region" description="Helical" evidence="8">
    <location>
        <begin position="279"/>
        <end position="297"/>
    </location>
</feature>
<feature type="transmembrane region" description="Helical" evidence="8">
    <location>
        <begin position="121"/>
        <end position="140"/>
    </location>
</feature>
<dbReference type="GO" id="GO:0022857">
    <property type="term" value="F:transmembrane transporter activity"/>
    <property type="evidence" value="ECO:0007669"/>
    <property type="project" value="InterPro"/>
</dbReference>
<accession>A0A1M4PLR8</accession>
<dbReference type="InterPro" id="IPR000522">
    <property type="entry name" value="ABC_transptr_permease_BtuC"/>
</dbReference>
<feature type="transmembrane region" description="Helical" evidence="8">
    <location>
        <begin position="147"/>
        <end position="172"/>
    </location>
</feature>
<evidence type="ECO:0000256" key="6">
    <source>
        <dbReference type="ARBA" id="ARBA00022989"/>
    </source>
</evidence>
<keyword evidence="7 8" id="KW-0472">Membrane</keyword>
<feature type="transmembrane region" description="Helical" evidence="8">
    <location>
        <begin position="96"/>
        <end position="115"/>
    </location>
</feature>
<keyword evidence="3" id="KW-0813">Transport</keyword>
<evidence type="ECO:0000313" key="9">
    <source>
        <dbReference type="EMBL" id="SHD76385.1"/>
    </source>
</evidence>
<evidence type="ECO:0000256" key="5">
    <source>
        <dbReference type="ARBA" id="ARBA00022692"/>
    </source>
</evidence>
<dbReference type="Proteomes" id="UP000245423">
    <property type="component" value="Chromosome 1"/>
</dbReference>
<keyword evidence="6 8" id="KW-1133">Transmembrane helix</keyword>
<protein>
    <submittedName>
        <fullName evidence="9">Putative ABC transporter permease protein HI_1471</fullName>
    </submittedName>
</protein>
<evidence type="ECO:0000256" key="8">
    <source>
        <dbReference type="SAM" id="Phobius"/>
    </source>
</evidence>
<feature type="transmembrane region" description="Helical" evidence="8">
    <location>
        <begin position="200"/>
        <end position="218"/>
    </location>
</feature>
<evidence type="ECO:0000256" key="1">
    <source>
        <dbReference type="ARBA" id="ARBA00004651"/>
    </source>
</evidence>
<dbReference type="PANTHER" id="PTHR30472:SF70">
    <property type="entry name" value="MOLYBDATE IMPORT SYSTEM PERMEASE PROTEIN MOLB"/>
    <property type="match status" value="1"/>
</dbReference>
<comment type="subcellular location">
    <subcellularLocation>
        <location evidence="1">Cell membrane</location>
        <topology evidence="1">Multi-pass membrane protein</topology>
    </subcellularLocation>
</comment>
<evidence type="ECO:0000313" key="10">
    <source>
        <dbReference type="Proteomes" id="UP000245423"/>
    </source>
</evidence>
<dbReference type="EMBL" id="LT669839">
    <property type="protein sequence ID" value="SHD76385.1"/>
    <property type="molecule type" value="Genomic_DNA"/>
</dbReference>
<sequence length="336" mass="36705">MKNIVNIRRFLWGLLIFVFLLSFAIGRYPIDMETLIKVLLSKVFTIDKTWSDTVETIVFRVRLPRILAAMLVGGSLSLSGAVYQGMFKNPLVSPDILGVSAGAAFGAALAIFLSFNTVGIQISAFLFGILGVALVYLISIKVKEDPLISLVIIGILVGSIFTSLTSIIKYIADTEDKLPTITFWLMGSLSGILPKDVKRVFVPILVGIVPLYLLRWKLNVLSLDEDEAKTLGLDTGRTRIIVIICSTLMTAASVSISGVIGWIGLVIPHLGRILVGPDYRILVPITILLGSTYLLIIDNIARAFTTVEIPLGILTSLIGAPFFIFLLLNKGRSWNR</sequence>
<dbReference type="Gene3D" id="1.10.3470.10">
    <property type="entry name" value="ABC transporter involved in vitamin B12 uptake, BtuC"/>
    <property type="match status" value="1"/>
</dbReference>
<evidence type="ECO:0000256" key="7">
    <source>
        <dbReference type="ARBA" id="ARBA00023136"/>
    </source>
</evidence>
<dbReference type="SUPFAM" id="SSF81345">
    <property type="entry name" value="ABC transporter involved in vitamin B12 uptake, BtuC"/>
    <property type="match status" value="1"/>
</dbReference>
<dbReference type="Pfam" id="PF01032">
    <property type="entry name" value="FecCD"/>
    <property type="match status" value="1"/>
</dbReference>
<name>A0A1M4PLR8_9FIRM</name>
<evidence type="ECO:0000256" key="4">
    <source>
        <dbReference type="ARBA" id="ARBA00022475"/>
    </source>
</evidence>
<organism evidence="9 10">
    <name type="scientific">[Clostridium] ultunense Esp</name>
    <dbReference type="NCBI Taxonomy" id="1288971"/>
    <lineage>
        <taxon>Bacteria</taxon>
        <taxon>Bacillati</taxon>
        <taxon>Bacillota</taxon>
        <taxon>Tissierellia</taxon>
        <taxon>Tissierellales</taxon>
        <taxon>Tepidimicrobiaceae</taxon>
        <taxon>Schnuerera</taxon>
    </lineage>
</organism>
<feature type="transmembrane region" description="Helical" evidence="8">
    <location>
        <begin position="309"/>
        <end position="328"/>
    </location>
</feature>
<feature type="transmembrane region" description="Helical" evidence="8">
    <location>
        <begin position="238"/>
        <end position="267"/>
    </location>
</feature>
<dbReference type="CDD" id="cd06550">
    <property type="entry name" value="TM_ABC_iron-siderophores_like"/>
    <property type="match status" value="1"/>
</dbReference>
<dbReference type="GO" id="GO:0033214">
    <property type="term" value="P:siderophore-iron import into cell"/>
    <property type="evidence" value="ECO:0007669"/>
    <property type="project" value="TreeGrafter"/>
</dbReference>
<dbReference type="OrthoDB" id="9792889at2"/>
<gene>
    <name evidence="9" type="ORF">CUESP1_1009</name>
</gene>
<comment type="similarity">
    <text evidence="2">Belongs to the binding-protein-dependent transport system permease family. FecCD subfamily.</text>
</comment>
<feature type="transmembrane region" description="Helical" evidence="8">
    <location>
        <begin position="66"/>
        <end position="84"/>
    </location>
</feature>
<keyword evidence="10" id="KW-1185">Reference proteome</keyword>
<dbReference type="InterPro" id="IPR037294">
    <property type="entry name" value="ABC_BtuC-like"/>
</dbReference>
<evidence type="ECO:0000256" key="3">
    <source>
        <dbReference type="ARBA" id="ARBA00022448"/>
    </source>
</evidence>